<evidence type="ECO:0000313" key="3">
    <source>
        <dbReference type="Proteomes" id="UP000024635"/>
    </source>
</evidence>
<feature type="region of interest" description="Disordered" evidence="1">
    <location>
        <begin position="228"/>
        <end position="250"/>
    </location>
</feature>
<protein>
    <submittedName>
        <fullName evidence="2">Uncharacterized protein</fullName>
    </submittedName>
</protein>
<dbReference type="EMBL" id="JARK01000036">
    <property type="protein sequence ID" value="EYC45200.1"/>
    <property type="molecule type" value="Genomic_DNA"/>
</dbReference>
<gene>
    <name evidence="2" type="primary">Acey_s0436.g1444</name>
    <name evidence="2" type="ORF">Y032_0436g1444</name>
</gene>
<comment type="caution">
    <text evidence="2">The sequence shown here is derived from an EMBL/GenBank/DDBJ whole genome shotgun (WGS) entry which is preliminary data.</text>
</comment>
<organism evidence="2 3">
    <name type="scientific">Ancylostoma ceylanicum</name>
    <dbReference type="NCBI Taxonomy" id="53326"/>
    <lineage>
        <taxon>Eukaryota</taxon>
        <taxon>Metazoa</taxon>
        <taxon>Ecdysozoa</taxon>
        <taxon>Nematoda</taxon>
        <taxon>Chromadorea</taxon>
        <taxon>Rhabditida</taxon>
        <taxon>Rhabditina</taxon>
        <taxon>Rhabditomorpha</taxon>
        <taxon>Strongyloidea</taxon>
        <taxon>Ancylostomatidae</taxon>
        <taxon>Ancylostomatinae</taxon>
        <taxon>Ancylostoma</taxon>
    </lineage>
</organism>
<sequence length="309" mass="35262">MDGWMVAEELAAEFAGEAYGDFTGCFALRTVTRFFGPETIAHCVDPATKATSVEAKPKNVTHKAKQSEALHVSSFRGTLLDQSGSRQNRENLAEMGTTEKHEEPNDLEGDLCANCSTSKNDVRQELKKPPAAVESHEAPLKRKLRSNERANCPKNTCECPGCGLPTACRAEVAPAETILMKEEVDEVDPNIQKEDKAKAGRLQHHRSRNSRWCRNRRKRAFFLTEETTAKSYHSEKQEESENSSTTPQYFENGEEQNVKFRLELSVEDYCRTLADCFRHNEKLRDIRNKGRYEYTRNLLLQRSLPTDWW</sequence>
<evidence type="ECO:0000256" key="1">
    <source>
        <dbReference type="SAM" id="MobiDB-lite"/>
    </source>
</evidence>
<name>A0A016WZV5_9BILA</name>
<evidence type="ECO:0000313" key="2">
    <source>
        <dbReference type="EMBL" id="EYC45200.1"/>
    </source>
</evidence>
<dbReference type="Proteomes" id="UP000024635">
    <property type="component" value="Unassembled WGS sequence"/>
</dbReference>
<accession>A0A016WZV5</accession>
<dbReference type="AlphaFoldDB" id="A0A016WZV5"/>
<proteinExistence type="predicted"/>
<reference evidence="3" key="1">
    <citation type="journal article" date="2015" name="Nat. Genet.">
        <title>The genome and transcriptome of the zoonotic hookworm Ancylostoma ceylanicum identify infection-specific gene families.</title>
        <authorList>
            <person name="Schwarz E.M."/>
            <person name="Hu Y."/>
            <person name="Antoshechkin I."/>
            <person name="Miller M.M."/>
            <person name="Sternberg P.W."/>
            <person name="Aroian R.V."/>
        </authorList>
    </citation>
    <scope>NUCLEOTIDE SEQUENCE</scope>
    <source>
        <strain evidence="3">HY135</strain>
    </source>
</reference>
<keyword evidence="3" id="KW-1185">Reference proteome</keyword>